<protein>
    <submittedName>
        <fullName evidence="1">Uncharacterized protein</fullName>
    </submittedName>
</protein>
<dbReference type="KEGG" id="dti:Desti_1877"/>
<proteinExistence type="predicted"/>
<organism evidence="1 2">
    <name type="scientific">Desulfomonile tiedjei (strain ATCC 49306 / DSM 6799 / DCB-1)</name>
    <dbReference type="NCBI Taxonomy" id="706587"/>
    <lineage>
        <taxon>Bacteria</taxon>
        <taxon>Pseudomonadati</taxon>
        <taxon>Thermodesulfobacteriota</taxon>
        <taxon>Desulfomonilia</taxon>
        <taxon>Desulfomonilales</taxon>
        <taxon>Desulfomonilaceae</taxon>
        <taxon>Desulfomonile</taxon>
    </lineage>
</organism>
<reference evidence="2" key="1">
    <citation type="submission" date="2012-06" db="EMBL/GenBank/DDBJ databases">
        <title>Complete sequence of chromosome of Desulfomonile tiedjei DSM 6799.</title>
        <authorList>
            <person name="Lucas S."/>
            <person name="Copeland A."/>
            <person name="Lapidus A."/>
            <person name="Glavina del Rio T."/>
            <person name="Dalin E."/>
            <person name="Tice H."/>
            <person name="Bruce D."/>
            <person name="Goodwin L."/>
            <person name="Pitluck S."/>
            <person name="Peters L."/>
            <person name="Ovchinnikova G."/>
            <person name="Zeytun A."/>
            <person name="Lu M."/>
            <person name="Kyrpides N."/>
            <person name="Mavromatis K."/>
            <person name="Ivanova N."/>
            <person name="Brettin T."/>
            <person name="Detter J.C."/>
            <person name="Han C."/>
            <person name="Larimer F."/>
            <person name="Land M."/>
            <person name="Hauser L."/>
            <person name="Markowitz V."/>
            <person name="Cheng J.-F."/>
            <person name="Hugenholtz P."/>
            <person name="Woyke T."/>
            <person name="Wu D."/>
            <person name="Spring S."/>
            <person name="Schroeder M."/>
            <person name="Brambilla E."/>
            <person name="Klenk H.-P."/>
            <person name="Eisen J.A."/>
        </authorList>
    </citation>
    <scope>NUCLEOTIDE SEQUENCE [LARGE SCALE GENOMIC DNA]</scope>
    <source>
        <strain evidence="2">ATCC 49306 / DSM 6799 / DCB-1</strain>
    </source>
</reference>
<sequence length="64" mass="7099">MKTVELIPDIDESALSEPAPTSQYTRDVRVTKHDCFNDCVLDSWDMKSEFLCASACGLDIQTGT</sequence>
<dbReference type="AlphaFoldDB" id="I4C4U4"/>
<keyword evidence="2" id="KW-1185">Reference proteome</keyword>
<evidence type="ECO:0000313" key="1">
    <source>
        <dbReference type="EMBL" id="AFM24585.1"/>
    </source>
</evidence>
<evidence type="ECO:0000313" key="2">
    <source>
        <dbReference type="Proteomes" id="UP000006055"/>
    </source>
</evidence>
<accession>I4C4U4</accession>
<name>I4C4U4_DESTA</name>
<dbReference type="Proteomes" id="UP000006055">
    <property type="component" value="Chromosome"/>
</dbReference>
<dbReference type="EMBL" id="CP003360">
    <property type="protein sequence ID" value="AFM24585.1"/>
    <property type="molecule type" value="Genomic_DNA"/>
</dbReference>
<dbReference type="RefSeq" id="WP_014809730.1">
    <property type="nucleotide sequence ID" value="NC_018025.1"/>
</dbReference>
<dbReference type="HOGENOM" id="CLU_2860463_0_0_7"/>
<gene>
    <name evidence="1" type="ordered locus">Desti_1877</name>
</gene>